<feature type="compositionally biased region" description="Polar residues" evidence="1">
    <location>
        <begin position="349"/>
        <end position="359"/>
    </location>
</feature>
<feature type="region of interest" description="Disordered" evidence="1">
    <location>
        <begin position="200"/>
        <end position="241"/>
    </location>
</feature>
<gene>
    <name evidence="2" type="ORF">DM01DRAFT_347493</name>
</gene>
<evidence type="ECO:0000256" key="1">
    <source>
        <dbReference type="SAM" id="MobiDB-lite"/>
    </source>
</evidence>
<reference evidence="2 3" key="1">
    <citation type="submission" date="2016-07" db="EMBL/GenBank/DDBJ databases">
        <title>Pervasive Adenine N6-methylation of Active Genes in Fungi.</title>
        <authorList>
            <consortium name="DOE Joint Genome Institute"/>
            <person name="Mondo S.J."/>
            <person name="Dannebaum R.O."/>
            <person name="Kuo R.C."/>
            <person name="Labutti K."/>
            <person name="Haridas S."/>
            <person name="Kuo A."/>
            <person name="Salamov A."/>
            <person name="Ahrendt S.R."/>
            <person name="Lipzen A."/>
            <person name="Sullivan W."/>
            <person name="Andreopoulos W.B."/>
            <person name="Clum A."/>
            <person name="Lindquist E."/>
            <person name="Daum C."/>
            <person name="Ramamoorthy G.K."/>
            <person name="Gryganskyi A."/>
            <person name="Culley D."/>
            <person name="Magnuson J.K."/>
            <person name="James T.Y."/>
            <person name="O'Malley M.A."/>
            <person name="Stajich J.E."/>
            <person name="Spatafora J.W."/>
            <person name="Visel A."/>
            <person name="Grigoriev I.V."/>
        </authorList>
    </citation>
    <scope>NUCLEOTIDE SEQUENCE [LARGE SCALE GENOMIC DNA]</scope>
    <source>
        <strain evidence="2 3">NRRL 3301</strain>
    </source>
</reference>
<dbReference type="AlphaFoldDB" id="A0A1X2GFN7"/>
<accession>A0A1X2GFN7</accession>
<name>A0A1X2GFN7_9FUNG</name>
<comment type="caution">
    <text evidence="2">The sequence shown here is derived from an EMBL/GenBank/DDBJ whole genome shotgun (WGS) entry which is preliminary data.</text>
</comment>
<evidence type="ECO:0000313" key="3">
    <source>
        <dbReference type="Proteomes" id="UP000242146"/>
    </source>
</evidence>
<keyword evidence="3" id="KW-1185">Reference proteome</keyword>
<proteinExistence type="predicted"/>
<feature type="compositionally biased region" description="Polar residues" evidence="1">
    <location>
        <begin position="370"/>
        <end position="391"/>
    </location>
</feature>
<dbReference type="Proteomes" id="UP000242146">
    <property type="component" value="Unassembled WGS sequence"/>
</dbReference>
<dbReference type="EMBL" id="MCGT01000017">
    <property type="protein sequence ID" value="ORX52726.1"/>
    <property type="molecule type" value="Genomic_DNA"/>
</dbReference>
<dbReference type="STRING" id="101127.A0A1X2GFN7"/>
<feature type="compositionally biased region" description="Polar residues" evidence="1">
    <location>
        <begin position="209"/>
        <end position="221"/>
    </location>
</feature>
<feature type="region of interest" description="Disordered" evidence="1">
    <location>
        <begin position="264"/>
        <end position="285"/>
    </location>
</feature>
<protein>
    <submittedName>
        <fullName evidence="2">Uncharacterized protein</fullName>
    </submittedName>
</protein>
<evidence type="ECO:0000313" key="2">
    <source>
        <dbReference type="EMBL" id="ORX52726.1"/>
    </source>
</evidence>
<sequence>MPHLYNFKEDPLQYQIVKAIQLRLIDRAKGLIADFKEASSGNEEKLKLADTFESHLQVPEKLPSDWKWDSIPKASDRKRKPHLWTAVDRWQSAADHFAREQRQWRQMIAPGCDKVFPDIPDFALTALPIITMIKVELDVMVRDDKTDQAASQSSADDKDISTMWANSIDSPHQWPVASPMLIAPSPFLDEDDTILHPQATPDLLRPLSATRTPQPDSSHSASPLDDGLEAVSVTPKPAGKRSLLKRAISVPSRAKAKAAASVLSAEASNSSRETPAAEPPKADIPEIEEYRSTGAVDIHAAAKPPSLEMVISTPPTTADIKPHAHISLLKPSKSIKRIFSFRKNKKRMSTASLRSNASIASADPSLGSVPGTQSPLSADPSISTSKQAPAR</sequence>
<feature type="region of interest" description="Disordered" evidence="1">
    <location>
        <begin position="346"/>
        <end position="391"/>
    </location>
</feature>
<organism evidence="2 3">
    <name type="scientific">Hesseltinella vesiculosa</name>
    <dbReference type="NCBI Taxonomy" id="101127"/>
    <lineage>
        <taxon>Eukaryota</taxon>
        <taxon>Fungi</taxon>
        <taxon>Fungi incertae sedis</taxon>
        <taxon>Mucoromycota</taxon>
        <taxon>Mucoromycotina</taxon>
        <taxon>Mucoromycetes</taxon>
        <taxon>Mucorales</taxon>
        <taxon>Cunninghamellaceae</taxon>
        <taxon>Hesseltinella</taxon>
    </lineage>
</organism>